<protein>
    <submittedName>
        <fullName evidence="4">NAD(P)H-dependent oxidoreductase</fullName>
    </submittedName>
</protein>
<feature type="domain" description="Flavodoxin-like fold" evidence="3">
    <location>
        <begin position="1"/>
        <end position="184"/>
    </location>
</feature>
<evidence type="ECO:0000313" key="4">
    <source>
        <dbReference type="EMBL" id="GAA2508429.1"/>
    </source>
</evidence>
<dbReference type="PANTHER" id="PTHR10204">
    <property type="entry name" value="NAD P H OXIDOREDUCTASE-RELATED"/>
    <property type="match status" value="1"/>
</dbReference>
<proteinExistence type="inferred from homology"/>
<dbReference type="InterPro" id="IPR051545">
    <property type="entry name" value="NAD(P)H_dehydrogenase_qn"/>
</dbReference>
<dbReference type="RefSeq" id="WP_344385751.1">
    <property type="nucleotide sequence ID" value="NZ_BAAATA010000044.1"/>
</dbReference>
<dbReference type="PANTHER" id="PTHR10204:SF34">
    <property type="entry name" value="NAD(P)H DEHYDROGENASE [QUINONE] 1 ISOFORM 1"/>
    <property type="match status" value="1"/>
</dbReference>
<keyword evidence="2" id="KW-0560">Oxidoreductase</keyword>
<dbReference type="Pfam" id="PF02525">
    <property type="entry name" value="Flavodoxin_2"/>
    <property type="match status" value="1"/>
</dbReference>
<reference evidence="5" key="1">
    <citation type="journal article" date="2019" name="Int. J. Syst. Evol. Microbiol.">
        <title>The Global Catalogue of Microorganisms (GCM) 10K type strain sequencing project: providing services to taxonomists for standard genome sequencing and annotation.</title>
        <authorList>
            <consortium name="The Broad Institute Genomics Platform"/>
            <consortium name="The Broad Institute Genome Sequencing Center for Infectious Disease"/>
            <person name="Wu L."/>
            <person name="Ma J."/>
        </authorList>
    </citation>
    <scope>NUCLEOTIDE SEQUENCE [LARGE SCALE GENOMIC DNA]</scope>
    <source>
        <strain evidence="5">JCM 6307</strain>
    </source>
</reference>
<evidence type="ECO:0000259" key="3">
    <source>
        <dbReference type="Pfam" id="PF02525"/>
    </source>
</evidence>
<accession>A0ABP6A2C3</accession>
<evidence type="ECO:0000256" key="2">
    <source>
        <dbReference type="ARBA" id="ARBA00023002"/>
    </source>
</evidence>
<organism evidence="4 5">
    <name type="scientific">Streptomyces thermolineatus</name>
    <dbReference type="NCBI Taxonomy" id="44033"/>
    <lineage>
        <taxon>Bacteria</taxon>
        <taxon>Bacillati</taxon>
        <taxon>Actinomycetota</taxon>
        <taxon>Actinomycetes</taxon>
        <taxon>Kitasatosporales</taxon>
        <taxon>Streptomycetaceae</taxon>
        <taxon>Streptomyces</taxon>
    </lineage>
</organism>
<dbReference type="Proteomes" id="UP001501358">
    <property type="component" value="Unassembled WGS sequence"/>
</dbReference>
<dbReference type="Gene3D" id="3.40.50.360">
    <property type="match status" value="1"/>
</dbReference>
<evidence type="ECO:0000313" key="5">
    <source>
        <dbReference type="Proteomes" id="UP001501358"/>
    </source>
</evidence>
<comment type="caution">
    <text evidence="4">The sequence shown here is derived from an EMBL/GenBank/DDBJ whole genome shotgun (WGS) entry which is preliminary data.</text>
</comment>
<dbReference type="EMBL" id="BAAATA010000044">
    <property type="protein sequence ID" value="GAA2508429.1"/>
    <property type="molecule type" value="Genomic_DNA"/>
</dbReference>
<dbReference type="SUPFAM" id="SSF52218">
    <property type="entry name" value="Flavoproteins"/>
    <property type="match status" value="1"/>
</dbReference>
<comment type="similarity">
    <text evidence="1">Belongs to the NAD(P)H dehydrogenase (quinone) family.</text>
</comment>
<evidence type="ECO:0000256" key="1">
    <source>
        <dbReference type="ARBA" id="ARBA00006252"/>
    </source>
</evidence>
<gene>
    <name evidence="4" type="ORF">GCM10010406_51190</name>
</gene>
<name>A0ABP6A2C3_9ACTN</name>
<dbReference type="InterPro" id="IPR029039">
    <property type="entry name" value="Flavoprotein-like_sf"/>
</dbReference>
<keyword evidence="5" id="KW-1185">Reference proteome</keyword>
<sequence>MRILVIDAHPDAGSYCDALARSYVEGARSGGHDVRCLRLRDMRFDPVLHGGFASPQPLEPDLARARDAVRWCRHLVIVTPCWWWSVPALLKGFVDRVFLPGFGVEYLEGFPYVRKLLGGRSARVVYTQNAPQWLAVLARGDLFWKYVRRAFLRHCGFRPVRRTVVAGPGRASAAEREQWLQKVRRLGVRGR</sequence>
<dbReference type="InterPro" id="IPR003680">
    <property type="entry name" value="Flavodoxin_fold"/>
</dbReference>